<evidence type="ECO:0000313" key="2">
    <source>
        <dbReference type="Proteomes" id="UP000031552"/>
    </source>
</evidence>
<comment type="caution">
    <text evidence="1">The sequence shown here is derived from an EMBL/GenBank/DDBJ whole genome shotgun (WGS) entry which is preliminary data.</text>
</comment>
<gene>
    <name evidence="1" type="ORF">CSEC_0069</name>
</gene>
<evidence type="ECO:0000313" key="1">
    <source>
        <dbReference type="EMBL" id="CDR32913.1"/>
    </source>
</evidence>
<dbReference type="RefSeq" id="WP_041016434.1">
    <property type="nucleotide sequence ID" value="NZ_CCEJ010000001.1"/>
</dbReference>
<dbReference type="Proteomes" id="UP000031552">
    <property type="component" value="Unassembled WGS sequence"/>
</dbReference>
<sequence>MKKGDHTFKIQISYEKCPFCGFINENRDPFSYHNGFYTKEVECFRCGKHFEKQKLLTRIGPIFGEAESAEVDWED</sequence>
<organism evidence="1 2">
    <name type="scientific">Candidatus Criblamydia sequanensis CRIB-18</name>
    <dbReference type="NCBI Taxonomy" id="1437425"/>
    <lineage>
        <taxon>Bacteria</taxon>
        <taxon>Pseudomonadati</taxon>
        <taxon>Chlamydiota</taxon>
        <taxon>Chlamydiia</taxon>
        <taxon>Parachlamydiales</taxon>
        <taxon>Candidatus Criblamydiaceae</taxon>
        <taxon>Candidatus Criblamydia</taxon>
    </lineage>
</organism>
<name>A0A090D044_9BACT</name>
<proteinExistence type="predicted"/>
<reference evidence="1" key="2">
    <citation type="submission" date="2014-09" db="EMBL/GenBank/DDBJ databases">
        <title>Criblamydia sequanensis harbors a mega-plasmid encoding arsenite resistance.</title>
        <authorList>
            <person name="Bertelli C."/>
            <person name="Goesmann A."/>
            <person name="Greub G."/>
        </authorList>
    </citation>
    <scope>NUCLEOTIDE SEQUENCE [LARGE SCALE GENOMIC DNA]</scope>
    <source>
        <strain evidence="1">CRIB-18</strain>
    </source>
</reference>
<keyword evidence="2" id="KW-1185">Reference proteome</keyword>
<dbReference type="STRING" id="1437425.CSEC_0069"/>
<dbReference type="eggNOG" id="ENOG5033IY2">
    <property type="taxonomic scope" value="Bacteria"/>
</dbReference>
<reference evidence="1" key="1">
    <citation type="submission" date="2013-12" db="EMBL/GenBank/DDBJ databases">
        <authorList>
            <person name="Linke B."/>
        </authorList>
    </citation>
    <scope>NUCLEOTIDE SEQUENCE [LARGE SCALE GENOMIC DNA]</scope>
    <source>
        <strain evidence="1">CRIB-18</strain>
    </source>
</reference>
<dbReference type="OrthoDB" id="21613at2"/>
<accession>A0A090D044</accession>
<dbReference type="EMBL" id="CCEJ010000001">
    <property type="protein sequence ID" value="CDR32913.1"/>
    <property type="molecule type" value="Genomic_DNA"/>
</dbReference>
<dbReference type="AlphaFoldDB" id="A0A090D044"/>
<protein>
    <submittedName>
        <fullName evidence="1">Uncharacterized protein</fullName>
    </submittedName>
</protein>